<keyword evidence="1" id="KW-0472">Membrane</keyword>
<reference evidence="2" key="2">
    <citation type="submission" date="2021-04" db="EMBL/GenBank/DDBJ databases">
        <authorList>
            <person name="Gilroy R."/>
        </authorList>
    </citation>
    <scope>NUCLEOTIDE SEQUENCE</scope>
    <source>
        <strain evidence="2">ChiSxjej5B17-1746</strain>
    </source>
</reference>
<dbReference type="AlphaFoldDB" id="A0A9D1U7U1"/>
<feature type="transmembrane region" description="Helical" evidence="1">
    <location>
        <begin position="32"/>
        <end position="49"/>
    </location>
</feature>
<dbReference type="InterPro" id="IPR005642">
    <property type="entry name" value="LysO"/>
</dbReference>
<evidence type="ECO:0000256" key="1">
    <source>
        <dbReference type="SAM" id="Phobius"/>
    </source>
</evidence>
<accession>A0A9D1U7U1</accession>
<sequence>MLVEMSCLVLGVPVGFLLRKQPLVIRMTDQVLTWSVRVLLLLLGLALGADDSLMSQMDTIGARGIFISLCCVFGSLIGAKLIEPIMNRHVGHPVPAPKEEDKPQQS</sequence>
<dbReference type="Pfam" id="PF03956">
    <property type="entry name" value="Lys_export"/>
    <property type="match status" value="1"/>
</dbReference>
<gene>
    <name evidence="2" type="ORF">H9874_01400</name>
</gene>
<keyword evidence="1" id="KW-0812">Transmembrane</keyword>
<reference evidence="2" key="1">
    <citation type="journal article" date="2021" name="PeerJ">
        <title>Extensive microbial diversity within the chicken gut microbiome revealed by metagenomics and culture.</title>
        <authorList>
            <person name="Gilroy R."/>
            <person name="Ravi A."/>
            <person name="Getino M."/>
            <person name="Pursley I."/>
            <person name="Horton D.L."/>
            <person name="Alikhan N.F."/>
            <person name="Baker D."/>
            <person name="Gharbi K."/>
            <person name="Hall N."/>
            <person name="Watson M."/>
            <person name="Adriaenssens E.M."/>
            <person name="Foster-Nyarko E."/>
            <person name="Jarju S."/>
            <person name="Secka A."/>
            <person name="Antonio M."/>
            <person name="Oren A."/>
            <person name="Chaudhuri R.R."/>
            <person name="La Ragione R."/>
            <person name="Hildebrand F."/>
            <person name="Pallen M.J."/>
        </authorList>
    </citation>
    <scope>NUCLEOTIDE SEQUENCE</scope>
    <source>
        <strain evidence="2">ChiSxjej5B17-1746</strain>
    </source>
</reference>
<protein>
    <submittedName>
        <fullName evidence="2">LysO family transporter</fullName>
    </submittedName>
</protein>
<organism evidence="2 3">
    <name type="scientific">Candidatus Bilophila faecipullorum</name>
    <dbReference type="NCBI Taxonomy" id="2838482"/>
    <lineage>
        <taxon>Bacteria</taxon>
        <taxon>Pseudomonadati</taxon>
        <taxon>Thermodesulfobacteriota</taxon>
        <taxon>Desulfovibrionia</taxon>
        <taxon>Desulfovibrionales</taxon>
        <taxon>Desulfovibrionaceae</taxon>
        <taxon>Bilophila</taxon>
    </lineage>
</organism>
<proteinExistence type="predicted"/>
<comment type="caution">
    <text evidence="2">The sequence shown here is derived from an EMBL/GenBank/DDBJ whole genome shotgun (WGS) entry which is preliminary data.</text>
</comment>
<keyword evidence="1" id="KW-1133">Transmembrane helix</keyword>
<dbReference type="GO" id="GO:0015661">
    <property type="term" value="F:L-lysine efflux transmembrane transporter activity"/>
    <property type="evidence" value="ECO:0007669"/>
    <property type="project" value="InterPro"/>
</dbReference>
<dbReference type="EMBL" id="DXGI01000050">
    <property type="protein sequence ID" value="HIW77787.1"/>
    <property type="molecule type" value="Genomic_DNA"/>
</dbReference>
<name>A0A9D1U7U1_9BACT</name>
<feature type="transmembrane region" description="Helical" evidence="1">
    <location>
        <begin position="61"/>
        <end position="82"/>
    </location>
</feature>
<evidence type="ECO:0000313" key="3">
    <source>
        <dbReference type="Proteomes" id="UP000824264"/>
    </source>
</evidence>
<dbReference type="Proteomes" id="UP000824264">
    <property type="component" value="Unassembled WGS sequence"/>
</dbReference>
<evidence type="ECO:0000313" key="2">
    <source>
        <dbReference type="EMBL" id="HIW77787.1"/>
    </source>
</evidence>